<name>A0AAD6PDX3_9ROSI</name>
<protein>
    <recommendedName>
        <fullName evidence="5">EF-hand domain-containing protein</fullName>
    </recommendedName>
</protein>
<dbReference type="Pfam" id="PF13499">
    <property type="entry name" value="EF-hand_7"/>
    <property type="match status" value="1"/>
</dbReference>
<sequence>MEASWKLPQWLSPRHQFKHHHLLSFVSRIKIFQLFLLFFLIIAHFSFRVSLDPSNIAMQLIKKLSPKRLFGSKKDRSIVSRSEPSSFSSVSVSSSSDASVSNVKPDSAAANAGLRTPTSVLPQISCDWSDMSTDFYFGLTQAFKVIDKDNDGLVSRNELEALLTRLGAEPPSTEEMTVMLGEVDHISVEALASRLGSSCEPAGDDELRDAFVFFDSDRDGKITAEELLNVYKAFGDEKCTLEDCKGMIAVVDTNGEGFVCFEDFCRMMELQRS</sequence>
<evidence type="ECO:0000313" key="7">
    <source>
        <dbReference type="Proteomes" id="UP001162972"/>
    </source>
</evidence>
<keyword evidence="2" id="KW-0677">Repeat</keyword>
<accession>A0AAD6PDX3</accession>
<proteinExistence type="predicted"/>
<dbReference type="CDD" id="cd00051">
    <property type="entry name" value="EFh"/>
    <property type="match status" value="2"/>
</dbReference>
<feature type="transmembrane region" description="Helical" evidence="4">
    <location>
        <begin position="31"/>
        <end position="51"/>
    </location>
</feature>
<organism evidence="6 7">
    <name type="scientific">Salix udensis</name>
    <dbReference type="NCBI Taxonomy" id="889485"/>
    <lineage>
        <taxon>Eukaryota</taxon>
        <taxon>Viridiplantae</taxon>
        <taxon>Streptophyta</taxon>
        <taxon>Embryophyta</taxon>
        <taxon>Tracheophyta</taxon>
        <taxon>Spermatophyta</taxon>
        <taxon>Magnoliopsida</taxon>
        <taxon>eudicotyledons</taxon>
        <taxon>Gunneridae</taxon>
        <taxon>Pentapetalae</taxon>
        <taxon>rosids</taxon>
        <taxon>fabids</taxon>
        <taxon>Malpighiales</taxon>
        <taxon>Salicaceae</taxon>
        <taxon>Saliceae</taxon>
        <taxon>Salix</taxon>
    </lineage>
</organism>
<dbReference type="Pfam" id="PF13405">
    <property type="entry name" value="EF-hand_6"/>
    <property type="match status" value="1"/>
</dbReference>
<evidence type="ECO:0000313" key="6">
    <source>
        <dbReference type="EMBL" id="KAJ6425951.1"/>
    </source>
</evidence>
<feature type="domain" description="EF-hand" evidence="5">
    <location>
        <begin position="239"/>
        <end position="273"/>
    </location>
</feature>
<dbReference type="InterPro" id="IPR002048">
    <property type="entry name" value="EF_hand_dom"/>
</dbReference>
<dbReference type="EMBL" id="JAPFFJ010000006">
    <property type="protein sequence ID" value="KAJ6425951.1"/>
    <property type="molecule type" value="Genomic_DNA"/>
</dbReference>
<dbReference type="SMART" id="SM00054">
    <property type="entry name" value="EFh"/>
    <property type="match status" value="3"/>
</dbReference>
<evidence type="ECO:0000256" key="4">
    <source>
        <dbReference type="SAM" id="Phobius"/>
    </source>
</evidence>
<dbReference type="GO" id="GO:0005509">
    <property type="term" value="F:calcium ion binding"/>
    <property type="evidence" value="ECO:0007669"/>
    <property type="project" value="InterPro"/>
</dbReference>
<dbReference type="Proteomes" id="UP001162972">
    <property type="component" value="Chromosome 16"/>
</dbReference>
<dbReference type="PROSITE" id="PS50222">
    <property type="entry name" value="EF_HAND_2"/>
    <property type="match status" value="3"/>
</dbReference>
<keyword evidence="7" id="KW-1185">Reference proteome</keyword>
<keyword evidence="3" id="KW-0106">Calcium</keyword>
<comment type="caution">
    <text evidence="6">The sequence shown here is derived from an EMBL/GenBank/DDBJ whole genome shotgun (WGS) entry which is preliminary data.</text>
</comment>
<gene>
    <name evidence="6" type="ORF">OIU84_026514</name>
</gene>
<keyword evidence="1" id="KW-0479">Metal-binding</keyword>
<dbReference type="PANTHER" id="PTHR10891">
    <property type="entry name" value="EF-HAND CALCIUM-BINDING DOMAIN CONTAINING PROTEIN"/>
    <property type="match status" value="1"/>
</dbReference>
<dbReference type="InterPro" id="IPR039647">
    <property type="entry name" value="EF_hand_pair_protein_CML-like"/>
</dbReference>
<dbReference type="AlphaFoldDB" id="A0AAD6PDX3"/>
<dbReference type="InterPro" id="IPR018247">
    <property type="entry name" value="EF_Hand_1_Ca_BS"/>
</dbReference>
<dbReference type="Gene3D" id="1.10.238.10">
    <property type="entry name" value="EF-hand"/>
    <property type="match status" value="2"/>
</dbReference>
<feature type="domain" description="EF-hand" evidence="5">
    <location>
        <begin position="202"/>
        <end position="237"/>
    </location>
</feature>
<dbReference type="FunFam" id="1.10.238.10:FF:000338">
    <property type="entry name" value="Probable calcium-binding protein CML35"/>
    <property type="match status" value="1"/>
</dbReference>
<dbReference type="SUPFAM" id="SSF47473">
    <property type="entry name" value="EF-hand"/>
    <property type="match status" value="1"/>
</dbReference>
<reference evidence="6 7" key="1">
    <citation type="journal article" date="2023" name="Int. J. Mol. Sci.">
        <title>De Novo Assembly and Annotation of 11 Diverse Shrub Willow (Salix) Genomes Reveals Novel Gene Organization in Sex-Linked Regions.</title>
        <authorList>
            <person name="Hyden B."/>
            <person name="Feng K."/>
            <person name="Yates T.B."/>
            <person name="Jawdy S."/>
            <person name="Cereghino C."/>
            <person name="Smart L.B."/>
            <person name="Muchero W."/>
        </authorList>
    </citation>
    <scope>NUCLEOTIDE SEQUENCE [LARGE SCALE GENOMIC DNA]</scope>
    <source>
        <tissue evidence="6">Shoot tip</tissue>
    </source>
</reference>
<keyword evidence="4" id="KW-0812">Transmembrane</keyword>
<keyword evidence="4" id="KW-0472">Membrane</keyword>
<evidence type="ECO:0000256" key="2">
    <source>
        <dbReference type="ARBA" id="ARBA00022737"/>
    </source>
</evidence>
<evidence type="ECO:0000256" key="3">
    <source>
        <dbReference type="ARBA" id="ARBA00022837"/>
    </source>
</evidence>
<evidence type="ECO:0000259" key="5">
    <source>
        <dbReference type="PROSITE" id="PS50222"/>
    </source>
</evidence>
<dbReference type="PROSITE" id="PS00018">
    <property type="entry name" value="EF_HAND_1"/>
    <property type="match status" value="3"/>
</dbReference>
<feature type="domain" description="EF-hand" evidence="5">
    <location>
        <begin position="134"/>
        <end position="169"/>
    </location>
</feature>
<dbReference type="InterPro" id="IPR011992">
    <property type="entry name" value="EF-hand-dom_pair"/>
</dbReference>
<keyword evidence="4" id="KW-1133">Transmembrane helix</keyword>
<evidence type="ECO:0000256" key="1">
    <source>
        <dbReference type="ARBA" id="ARBA00022723"/>
    </source>
</evidence>